<dbReference type="PANTHER" id="PTHR43133">
    <property type="entry name" value="RNA POLYMERASE ECF-TYPE SIGMA FACTO"/>
    <property type="match status" value="1"/>
</dbReference>
<proteinExistence type="inferred from homology"/>
<accession>A0ABT0HR92</accession>
<evidence type="ECO:0000313" key="6">
    <source>
        <dbReference type="EMBL" id="MCK8494702.1"/>
    </source>
</evidence>
<dbReference type="InterPro" id="IPR013249">
    <property type="entry name" value="RNA_pol_sigma70_r4_t2"/>
</dbReference>
<dbReference type="Gene3D" id="1.10.10.10">
    <property type="entry name" value="Winged helix-like DNA-binding domain superfamily/Winged helix DNA-binding domain"/>
    <property type="match status" value="1"/>
</dbReference>
<dbReference type="Proteomes" id="UP001202180">
    <property type="component" value="Unassembled WGS sequence"/>
</dbReference>
<dbReference type="Pfam" id="PF08281">
    <property type="entry name" value="Sigma70_r4_2"/>
    <property type="match status" value="1"/>
</dbReference>
<evidence type="ECO:0000256" key="3">
    <source>
        <dbReference type="ARBA" id="ARBA00023082"/>
    </source>
</evidence>
<evidence type="ECO:0000256" key="1">
    <source>
        <dbReference type="ARBA" id="ARBA00010641"/>
    </source>
</evidence>
<evidence type="ECO:0000313" key="7">
    <source>
        <dbReference type="Proteomes" id="UP001202180"/>
    </source>
</evidence>
<reference evidence="6 7" key="1">
    <citation type="submission" date="2022-04" db="EMBL/GenBank/DDBJ databases">
        <title>Spirosoma sp. strain RP8 genome sequencing and assembly.</title>
        <authorList>
            <person name="Jung Y."/>
        </authorList>
    </citation>
    <scope>NUCLEOTIDE SEQUENCE [LARGE SCALE GENOMIC DNA]</scope>
    <source>
        <strain evidence="6 7">RP8</strain>
    </source>
</reference>
<dbReference type="InterPro" id="IPR039425">
    <property type="entry name" value="RNA_pol_sigma-70-like"/>
</dbReference>
<feature type="domain" description="RNA polymerase sigma factor 70 region 4 type 2" evidence="5">
    <location>
        <begin position="123"/>
        <end position="175"/>
    </location>
</feature>
<dbReference type="EMBL" id="JALPRF010000004">
    <property type="protein sequence ID" value="MCK8494702.1"/>
    <property type="molecule type" value="Genomic_DNA"/>
</dbReference>
<sequence>MSEQQLWKAFQEGDEEAYTQLYQNHVRAMYRYGMSLVAASEAFVLDCVHDVFTEIWAKRTRLTTPDNVRHYLLKALKIRIVHLLERKERPNKPLTETDYELLWAEPNDLELLEELEAASTRQQRLERLIAQLPPRQQEALKLRFVENMDYTQIGEILDVNQQSAKNLVFRAVEKLRGWVALLFLTFSTFF</sequence>
<dbReference type="PANTHER" id="PTHR43133:SF46">
    <property type="entry name" value="RNA POLYMERASE SIGMA-70 FACTOR ECF SUBFAMILY"/>
    <property type="match status" value="1"/>
</dbReference>
<dbReference type="InterPro" id="IPR013325">
    <property type="entry name" value="RNA_pol_sigma_r2"/>
</dbReference>
<comment type="caution">
    <text evidence="6">The sequence shown here is derived from an EMBL/GenBank/DDBJ whole genome shotgun (WGS) entry which is preliminary data.</text>
</comment>
<dbReference type="RefSeq" id="WP_248479274.1">
    <property type="nucleotide sequence ID" value="NZ_JALPRF010000004.1"/>
</dbReference>
<gene>
    <name evidence="6" type="ORF">M0L20_22730</name>
</gene>
<dbReference type="CDD" id="cd06171">
    <property type="entry name" value="Sigma70_r4"/>
    <property type="match status" value="1"/>
</dbReference>
<name>A0ABT0HR92_9BACT</name>
<protein>
    <submittedName>
        <fullName evidence="6">Sigma-70 family RNA polymerase sigma factor</fullName>
    </submittedName>
</protein>
<dbReference type="InterPro" id="IPR013324">
    <property type="entry name" value="RNA_pol_sigma_r3/r4-like"/>
</dbReference>
<evidence type="ECO:0000259" key="5">
    <source>
        <dbReference type="Pfam" id="PF08281"/>
    </source>
</evidence>
<evidence type="ECO:0000256" key="2">
    <source>
        <dbReference type="ARBA" id="ARBA00023015"/>
    </source>
</evidence>
<keyword evidence="2" id="KW-0805">Transcription regulation</keyword>
<organism evidence="6 7">
    <name type="scientific">Spirosoma liriopis</name>
    <dbReference type="NCBI Taxonomy" id="2937440"/>
    <lineage>
        <taxon>Bacteria</taxon>
        <taxon>Pseudomonadati</taxon>
        <taxon>Bacteroidota</taxon>
        <taxon>Cytophagia</taxon>
        <taxon>Cytophagales</taxon>
        <taxon>Cytophagaceae</taxon>
        <taxon>Spirosoma</taxon>
    </lineage>
</organism>
<evidence type="ECO:0000256" key="4">
    <source>
        <dbReference type="ARBA" id="ARBA00023163"/>
    </source>
</evidence>
<dbReference type="SUPFAM" id="SSF88659">
    <property type="entry name" value="Sigma3 and sigma4 domains of RNA polymerase sigma factors"/>
    <property type="match status" value="1"/>
</dbReference>
<comment type="similarity">
    <text evidence="1">Belongs to the sigma-70 factor family. ECF subfamily.</text>
</comment>
<dbReference type="NCBIfam" id="TIGR02937">
    <property type="entry name" value="sigma70-ECF"/>
    <property type="match status" value="1"/>
</dbReference>
<dbReference type="SUPFAM" id="SSF88946">
    <property type="entry name" value="Sigma2 domain of RNA polymerase sigma factors"/>
    <property type="match status" value="1"/>
</dbReference>
<keyword evidence="7" id="KW-1185">Reference proteome</keyword>
<dbReference type="InterPro" id="IPR014284">
    <property type="entry name" value="RNA_pol_sigma-70_dom"/>
</dbReference>
<keyword evidence="4" id="KW-0804">Transcription</keyword>
<dbReference type="Gene3D" id="1.10.1740.10">
    <property type="match status" value="1"/>
</dbReference>
<dbReference type="InterPro" id="IPR036388">
    <property type="entry name" value="WH-like_DNA-bd_sf"/>
</dbReference>
<keyword evidence="3" id="KW-0731">Sigma factor</keyword>